<dbReference type="GeneID" id="64819134"/>
<evidence type="ECO:0000256" key="2">
    <source>
        <dbReference type="ARBA" id="ARBA00023285"/>
    </source>
</evidence>
<dbReference type="RefSeq" id="WP_211533234.1">
    <property type="nucleotide sequence ID" value="NZ_CP058560.1"/>
</dbReference>
<evidence type="ECO:0000313" key="4">
    <source>
        <dbReference type="EMBL" id="QUH22292.1"/>
    </source>
</evidence>
<dbReference type="SUPFAM" id="SSF52242">
    <property type="entry name" value="Cobalamin (vitamin B12)-binding domain"/>
    <property type="match status" value="1"/>
</dbReference>
<dbReference type="GO" id="GO:0046872">
    <property type="term" value="F:metal ion binding"/>
    <property type="evidence" value="ECO:0007669"/>
    <property type="project" value="UniProtKB-KW"/>
</dbReference>
<feature type="domain" description="B12-binding" evidence="3">
    <location>
        <begin position="100"/>
        <end position="224"/>
    </location>
</feature>
<dbReference type="GO" id="GO:0050667">
    <property type="term" value="P:homocysteine metabolic process"/>
    <property type="evidence" value="ECO:0007669"/>
    <property type="project" value="TreeGrafter"/>
</dbReference>
<dbReference type="AlphaFoldDB" id="A0A8T8K2U9"/>
<keyword evidence="2" id="KW-0170">Cobalt</keyword>
<sequence>MVLSEFEKESGELSEIAQNYLDALLNLDRYKASKIIHSSLDEGVPIKDIYIKVFESSQHEVGRLWQKNIINVAQEHYCSASTQQIMSELYPVIFKSPKKGYKLLATCVAGEMHEIGLRMVADIFELEGWDSYYLGANTPLDSILDTISTLEPDVVAISASIHFNIPAVKELVDKINSLPLRSRLKIMVGGRPFSISPELWKKVGADATASNALEAIKVASELIS</sequence>
<dbReference type="InterPro" id="IPR036594">
    <property type="entry name" value="Meth_synthase_dom"/>
</dbReference>
<proteinExistence type="predicted"/>
<gene>
    <name evidence="4" type="ORF">HYG87_00180</name>
</gene>
<dbReference type="GO" id="GO:0008705">
    <property type="term" value="F:methionine synthase activity"/>
    <property type="evidence" value="ECO:0007669"/>
    <property type="project" value="TreeGrafter"/>
</dbReference>
<dbReference type="PANTHER" id="PTHR45833">
    <property type="entry name" value="METHIONINE SYNTHASE"/>
    <property type="match status" value="1"/>
</dbReference>
<evidence type="ECO:0000313" key="5">
    <source>
        <dbReference type="Proteomes" id="UP000681041"/>
    </source>
</evidence>
<dbReference type="Pfam" id="PF02310">
    <property type="entry name" value="B12-binding"/>
    <property type="match status" value="1"/>
</dbReference>
<protein>
    <submittedName>
        <fullName evidence="4">Cobalamin B12-binding domain-containing protein</fullName>
    </submittedName>
</protein>
<dbReference type="Pfam" id="PF02607">
    <property type="entry name" value="B12-binding_2"/>
    <property type="match status" value="1"/>
</dbReference>
<evidence type="ECO:0000256" key="1">
    <source>
        <dbReference type="ARBA" id="ARBA00022723"/>
    </source>
</evidence>
<evidence type="ECO:0000259" key="3">
    <source>
        <dbReference type="PROSITE" id="PS51332"/>
    </source>
</evidence>
<dbReference type="Gene3D" id="1.10.1240.10">
    <property type="entry name" value="Methionine synthase domain"/>
    <property type="match status" value="1"/>
</dbReference>
<dbReference type="Gene3D" id="3.40.50.280">
    <property type="entry name" value="Cobalamin-binding domain"/>
    <property type="match status" value="1"/>
</dbReference>
<dbReference type="GO" id="GO:0031419">
    <property type="term" value="F:cobalamin binding"/>
    <property type="evidence" value="ECO:0007669"/>
    <property type="project" value="InterPro"/>
</dbReference>
<dbReference type="InterPro" id="IPR006158">
    <property type="entry name" value="Cobalamin-bd"/>
</dbReference>
<accession>A0A8T8K2U9</accession>
<dbReference type="Proteomes" id="UP000681041">
    <property type="component" value="Chromosome"/>
</dbReference>
<keyword evidence="5" id="KW-1185">Reference proteome</keyword>
<name>A0A8T8K2U9_9EURY</name>
<dbReference type="PANTHER" id="PTHR45833:SF1">
    <property type="entry name" value="METHIONINE SYNTHASE"/>
    <property type="match status" value="1"/>
</dbReference>
<dbReference type="OrthoDB" id="125248at2157"/>
<dbReference type="InterPro" id="IPR036724">
    <property type="entry name" value="Cobalamin-bd_sf"/>
</dbReference>
<dbReference type="GO" id="GO:0046653">
    <property type="term" value="P:tetrahydrofolate metabolic process"/>
    <property type="evidence" value="ECO:0007669"/>
    <property type="project" value="TreeGrafter"/>
</dbReference>
<dbReference type="EMBL" id="CP058560">
    <property type="protein sequence ID" value="QUH22292.1"/>
    <property type="molecule type" value="Genomic_DNA"/>
</dbReference>
<dbReference type="GO" id="GO:0005829">
    <property type="term" value="C:cytosol"/>
    <property type="evidence" value="ECO:0007669"/>
    <property type="project" value="TreeGrafter"/>
</dbReference>
<reference evidence="4" key="1">
    <citation type="submission" date="2020-07" db="EMBL/GenBank/DDBJ databases">
        <title>Methanobacterium. sp. MethCan genome.</title>
        <authorList>
            <person name="Postec A."/>
            <person name="Quemeneur M."/>
        </authorList>
    </citation>
    <scope>NUCLEOTIDE SEQUENCE</scope>
    <source>
        <strain evidence="4">MethCAN</strain>
    </source>
</reference>
<dbReference type="PROSITE" id="PS51332">
    <property type="entry name" value="B12_BINDING"/>
    <property type="match status" value="1"/>
</dbReference>
<dbReference type="InterPro" id="IPR003759">
    <property type="entry name" value="Cbl-bd_cap"/>
</dbReference>
<organism evidence="4 5">
    <name type="scientific">Methanobacterium alkalithermotolerans</name>
    <dbReference type="NCBI Taxonomy" id="2731220"/>
    <lineage>
        <taxon>Archaea</taxon>
        <taxon>Methanobacteriati</taxon>
        <taxon>Methanobacteriota</taxon>
        <taxon>Methanomada group</taxon>
        <taxon>Methanobacteria</taxon>
        <taxon>Methanobacteriales</taxon>
        <taxon>Methanobacteriaceae</taxon>
        <taxon>Methanobacterium</taxon>
    </lineage>
</organism>
<dbReference type="KEGG" id="meme:HYG87_00180"/>
<dbReference type="InterPro" id="IPR050554">
    <property type="entry name" value="Met_Synthase/Corrinoid"/>
</dbReference>
<keyword evidence="1" id="KW-0479">Metal-binding</keyword>